<dbReference type="OrthoDB" id="3790037at2"/>
<feature type="transmembrane region" description="Helical" evidence="1">
    <location>
        <begin position="103"/>
        <end position="121"/>
    </location>
</feature>
<comment type="caution">
    <text evidence="3">The sequence shown here is derived from an EMBL/GenBank/DDBJ whole genome shotgun (WGS) entry which is preliminary data.</text>
</comment>
<feature type="transmembrane region" description="Helical" evidence="1">
    <location>
        <begin position="69"/>
        <end position="91"/>
    </location>
</feature>
<accession>A0A316TAT6</accession>
<organism evidence="3 4">
    <name type="scientific">Nocardioides silvaticus</name>
    <dbReference type="NCBI Taxonomy" id="2201891"/>
    <lineage>
        <taxon>Bacteria</taxon>
        <taxon>Bacillati</taxon>
        <taxon>Actinomycetota</taxon>
        <taxon>Actinomycetes</taxon>
        <taxon>Propionibacteriales</taxon>
        <taxon>Nocardioidaceae</taxon>
        <taxon>Nocardioides</taxon>
    </lineage>
</organism>
<feature type="signal peptide" evidence="2">
    <location>
        <begin position="1"/>
        <end position="27"/>
    </location>
</feature>
<evidence type="ECO:0000256" key="1">
    <source>
        <dbReference type="SAM" id="Phobius"/>
    </source>
</evidence>
<dbReference type="Proteomes" id="UP000245507">
    <property type="component" value="Unassembled WGS sequence"/>
</dbReference>
<keyword evidence="1" id="KW-1133">Transmembrane helix</keyword>
<keyword evidence="1" id="KW-0472">Membrane</keyword>
<protein>
    <submittedName>
        <fullName evidence="3">Uncharacterized protein</fullName>
    </submittedName>
</protein>
<dbReference type="RefSeq" id="WP_109696189.1">
    <property type="nucleotide sequence ID" value="NZ_QGDD01000009.1"/>
</dbReference>
<keyword evidence="2" id="KW-0732">Signal</keyword>
<proteinExistence type="predicted"/>
<dbReference type="EMBL" id="QGDD01000009">
    <property type="protein sequence ID" value="PWN01377.1"/>
    <property type="molecule type" value="Genomic_DNA"/>
</dbReference>
<feature type="chain" id="PRO_5016456256" evidence="2">
    <location>
        <begin position="28"/>
        <end position="123"/>
    </location>
</feature>
<dbReference type="AlphaFoldDB" id="A0A316TAT6"/>
<sequence>MGCCVALAYLVAVVRRGWFAVVPGARAAQAAAAFAPPARRPAPGGVAVAAGPPVVAARTAPARRPAARALVVVGLAWFGLGLVGMHAFGWFGWAEASLLSDTAFHSSGLWLAAAGGTMLAVRA</sequence>
<evidence type="ECO:0000313" key="4">
    <source>
        <dbReference type="Proteomes" id="UP000245507"/>
    </source>
</evidence>
<keyword evidence="4" id="KW-1185">Reference proteome</keyword>
<reference evidence="3 4" key="1">
    <citation type="submission" date="2018-05" db="EMBL/GenBank/DDBJ databases">
        <title>Nocardioides silvaticus genome.</title>
        <authorList>
            <person name="Li C."/>
            <person name="Wang G."/>
        </authorList>
    </citation>
    <scope>NUCLEOTIDE SEQUENCE [LARGE SCALE GENOMIC DNA]</scope>
    <source>
        <strain evidence="3 4">CCTCC AB 2018079</strain>
    </source>
</reference>
<evidence type="ECO:0000313" key="3">
    <source>
        <dbReference type="EMBL" id="PWN01377.1"/>
    </source>
</evidence>
<evidence type="ECO:0000256" key="2">
    <source>
        <dbReference type="SAM" id="SignalP"/>
    </source>
</evidence>
<gene>
    <name evidence="3" type="ORF">DJ010_17560</name>
</gene>
<keyword evidence="1" id="KW-0812">Transmembrane</keyword>
<name>A0A316TAT6_9ACTN</name>